<name>A6I3R5_RAT</name>
<gene>
    <name evidence="2" type="ORF">rCG_25299</name>
</gene>
<evidence type="ECO:0000313" key="3">
    <source>
        <dbReference type="Proteomes" id="UP000234681"/>
    </source>
</evidence>
<organism evidence="2 3">
    <name type="scientific">Rattus norvegicus</name>
    <name type="common">Rat</name>
    <dbReference type="NCBI Taxonomy" id="10116"/>
    <lineage>
        <taxon>Eukaryota</taxon>
        <taxon>Metazoa</taxon>
        <taxon>Chordata</taxon>
        <taxon>Craniata</taxon>
        <taxon>Vertebrata</taxon>
        <taxon>Euteleostomi</taxon>
        <taxon>Mammalia</taxon>
        <taxon>Eutheria</taxon>
        <taxon>Euarchontoglires</taxon>
        <taxon>Glires</taxon>
        <taxon>Rodentia</taxon>
        <taxon>Myomorpha</taxon>
        <taxon>Muroidea</taxon>
        <taxon>Muridae</taxon>
        <taxon>Murinae</taxon>
        <taxon>Rattus</taxon>
    </lineage>
</organism>
<reference evidence="2 3" key="1">
    <citation type="submission" date="2005-09" db="EMBL/GenBank/DDBJ databases">
        <authorList>
            <person name="Mural R.J."/>
            <person name="Li P.W."/>
            <person name="Adams M.D."/>
            <person name="Amanatides P.G."/>
            <person name="Baden-Tillson H."/>
            <person name="Barnstead M."/>
            <person name="Chin S.H."/>
            <person name="Dew I."/>
            <person name="Evans C.A."/>
            <person name="Ferriera S."/>
            <person name="Flanigan M."/>
            <person name="Fosler C."/>
            <person name="Glodek A."/>
            <person name="Gu Z."/>
            <person name="Holt R.A."/>
            <person name="Jennings D."/>
            <person name="Kraft C.L."/>
            <person name="Lu F."/>
            <person name="Nguyen T."/>
            <person name="Nusskern D.R."/>
            <person name="Pfannkoch C.M."/>
            <person name="Sitter C."/>
            <person name="Sutton G.G."/>
            <person name="Venter J.C."/>
            <person name="Wang Z."/>
            <person name="Woodage T."/>
            <person name="Zheng X.H."/>
            <person name="Zhong F."/>
        </authorList>
    </citation>
    <scope>NUCLEOTIDE SEQUENCE [LARGE SCALE GENOMIC DNA]</scope>
    <source>
        <strain>BN</strain>
        <strain evidence="3">Sprague-Dawley</strain>
    </source>
</reference>
<protein>
    <submittedName>
        <fullName evidence="2">RCG25299</fullName>
    </submittedName>
</protein>
<feature type="chain" id="PRO_5039945691" evidence="1">
    <location>
        <begin position="19"/>
        <end position="57"/>
    </location>
</feature>
<feature type="signal peptide" evidence="1">
    <location>
        <begin position="1"/>
        <end position="18"/>
    </location>
</feature>
<dbReference type="Proteomes" id="UP000234681">
    <property type="component" value="Chromosome 8"/>
</dbReference>
<keyword evidence="1" id="KW-0732">Signal</keyword>
<accession>A6I3R5</accession>
<sequence length="57" mass="6797">MTQFLSLLTYFGWRLVSGARAEVELRTERMRIWWLRKASRGLTRTVPAAFLWLETHS</sequence>
<dbReference type="EMBL" id="CH473954">
    <property type="protein sequence ID" value="EDL76962.1"/>
    <property type="molecule type" value="Genomic_DNA"/>
</dbReference>
<proteinExistence type="predicted"/>
<evidence type="ECO:0000256" key="1">
    <source>
        <dbReference type="SAM" id="SignalP"/>
    </source>
</evidence>
<evidence type="ECO:0000313" key="2">
    <source>
        <dbReference type="EMBL" id="EDL76962.1"/>
    </source>
</evidence>
<dbReference type="AlphaFoldDB" id="A6I3R5"/>